<keyword evidence="2" id="KW-1185">Reference proteome</keyword>
<name>A0A3M7T6T4_BRAPC</name>
<evidence type="ECO:0000313" key="2">
    <source>
        <dbReference type="Proteomes" id="UP000276133"/>
    </source>
</evidence>
<organism evidence="1 2">
    <name type="scientific">Brachionus plicatilis</name>
    <name type="common">Marine rotifer</name>
    <name type="synonym">Brachionus muelleri</name>
    <dbReference type="NCBI Taxonomy" id="10195"/>
    <lineage>
        <taxon>Eukaryota</taxon>
        <taxon>Metazoa</taxon>
        <taxon>Spiralia</taxon>
        <taxon>Gnathifera</taxon>
        <taxon>Rotifera</taxon>
        <taxon>Eurotatoria</taxon>
        <taxon>Monogononta</taxon>
        <taxon>Pseudotrocha</taxon>
        <taxon>Ploima</taxon>
        <taxon>Brachionidae</taxon>
        <taxon>Brachionus</taxon>
    </lineage>
</organism>
<dbReference type="EMBL" id="REGN01000215">
    <property type="protein sequence ID" value="RNA43538.1"/>
    <property type="molecule type" value="Genomic_DNA"/>
</dbReference>
<comment type="caution">
    <text evidence="1">The sequence shown here is derived from an EMBL/GenBank/DDBJ whole genome shotgun (WGS) entry which is preliminary data.</text>
</comment>
<reference evidence="1 2" key="1">
    <citation type="journal article" date="2018" name="Sci. Rep.">
        <title>Genomic signatures of local adaptation to the degree of environmental predictability in rotifers.</title>
        <authorList>
            <person name="Franch-Gras L."/>
            <person name="Hahn C."/>
            <person name="Garcia-Roger E.M."/>
            <person name="Carmona M.J."/>
            <person name="Serra M."/>
            <person name="Gomez A."/>
        </authorList>
    </citation>
    <scope>NUCLEOTIDE SEQUENCE [LARGE SCALE GENOMIC DNA]</scope>
    <source>
        <strain evidence="1">HYR1</strain>
    </source>
</reference>
<dbReference type="Proteomes" id="UP000276133">
    <property type="component" value="Unassembled WGS sequence"/>
</dbReference>
<evidence type="ECO:0000313" key="1">
    <source>
        <dbReference type="EMBL" id="RNA43538.1"/>
    </source>
</evidence>
<protein>
    <submittedName>
        <fullName evidence="1">Uncharacterized protein</fullName>
    </submittedName>
</protein>
<gene>
    <name evidence="1" type="ORF">BpHYR1_044648</name>
</gene>
<accession>A0A3M7T6T4</accession>
<sequence length="141" mass="15665">MLQNQLITYNTSQIGSTMISVPSQGKLEALTAKSKLVFSLNAPTHPLKPITNTNEPTTRNIKAGSNTITDRITLDPNKRYFTNGLISDVSLCRLYRILRPREALPLVVAACLGIDLTWSNKTFNSQLLKIKNLLLSNKIII</sequence>
<proteinExistence type="predicted"/>
<dbReference type="AlphaFoldDB" id="A0A3M7T6T4"/>